<evidence type="ECO:0000256" key="6">
    <source>
        <dbReference type="PROSITE-ProRule" id="PRU00283"/>
    </source>
</evidence>
<feature type="domain" description="Kinesin motor" evidence="9">
    <location>
        <begin position="92"/>
        <end position="503"/>
    </location>
</feature>
<dbReference type="STRING" id="698492.A0A0E9NPM8"/>
<evidence type="ECO:0000256" key="4">
    <source>
        <dbReference type="ARBA" id="ARBA00022840"/>
    </source>
</evidence>
<feature type="region of interest" description="Disordered" evidence="8">
    <location>
        <begin position="1"/>
        <end position="92"/>
    </location>
</feature>
<dbReference type="PROSITE" id="PS50067">
    <property type="entry name" value="KINESIN_MOTOR_2"/>
    <property type="match status" value="1"/>
</dbReference>
<keyword evidence="5 7" id="KW-0175">Coiled coil</keyword>
<evidence type="ECO:0000313" key="10">
    <source>
        <dbReference type="EMBL" id="GAO51837.1"/>
    </source>
</evidence>
<feature type="coiled-coil region" evidence="7">
    <location>
        <begin position="874"/>
        <end position="901"/>
    </location>
</feature>
<feature type="coiled-coil region" evidence="7">
    <location>
        <begin position="618"/>
        <end position="782"/>
    </location>
</feature>
<dbReference type="PRINTS" id="PR00380">
    <property type="entry name" value="KINESINHEAVY"/>
</dbReference>
<feature type="compositionally biased region" description="Low complexity" evidence="8">
    <location>
        <begin position="125"/>
        <end position="147"/>
    </location>
</feature>
<accession>A0A0E9NPM8</accession>
<dbReference type="Pfam" id="PF00225">
    <property type="entry name" value="Kinesin"/>
    <property type="match status" value="1"/>
</dbReference>
<dbReference type="InterPro" id="IPR019821">
    <property type="entry name" value="Kinesin_motor_CS"/>
</dbReference>
<feature type="region of interest" description="Disordered" evidence="8">
    <location>
        <begin position="226"/>
        <end position="267"/>
    </location>
</feature>
<feature type="region of interest" description="Disordered" evidence="8">
    <location>
        <begin position="1057"/>
        <end position="1092"/>
    </location>
</feature>
<proteinExistence type="inferred from homology"/>
<evidence type="ECO:0000259" key="9">
    <source>
        <dbReference type="PROSITE" id="PS50067"/>
    </source>
</evidence>
<reference evidence="10 11" key="2">
    <citation type="journal article" date="2014" name="J. Gen. Appl. Microbiol.">
        <title>The early diverging ascomycetous budding yeast Saitoella complicata has three histone deacetylases belonging to the Clr6, Hos2, and Rpd3 lineages.</title>
        <authorList>
            <person name="Nishida H."/>
            <person name="Matsumoto T."/>
            <person name="Kondo S."/>
            <person name="Hamamoto M."/>
            <person name="Yoshikawa H."/>
        </authorList>
    </citation>
    <scope>NUCLEOTIDE SEQUENCE [LARGE SCALE GENOMIC DNA]</scope>
    <source>
        <strain evidence="10 11">NRRL Y-17804</strain>
    </source>
</reference>
<dbReference type="GO" id="GO:0008017">
    <property type="term" value="F:microtubule binding"/>
    <property type="evidence" value="ECO:0007669"/>
    <property type="project" value="InterPro"/>
</dbReference>
<feature type="compositionally biased region" description="Basic and acidic residues" evidence="8">
    <location>
        <begin position="8"/>
        <end position="33"/>
    </location>
</feature>
<reference evidence="10 11" key="1">
    <citation type="journal article" date="2011" name="J. Gen. Appl. Microbiol.">
        <title>Draft genome sequencing of the enigmatic yeast Saitoella complicata.</title>
        <authorList>
            <person name="Nishida H."/>
            <person name="Hamamoto M."/>
            <person name="Sugiyama J."/>
        </authorList>
    </citation>
    <scope>NUCLEOTIDE SEQUENCE [LARGE SCALE GENOMIC DNA]</scope>
    <source>
        <strain evidence="10 11">NRRL Y-17804</strain>
    </source>
</reference>
<keyword evidence="2" id="KW-0963">Cytoplasm</keyword>
<dbReference type="InterPro" id="IPR036961">
    <property type="entry name" value="Kinesin_motor_dom_sf"/>
</dbReference>
<feature type="binding site" evidence="6">
    <location>
        <begin position="189"/>
        <end position="196"/>
    </location>
    <ligand>
        <name>ATP</name>
        <dbReference type="ChEBI" id="CHEBI:30616"/>
    </ligand>
</feature>
<protein>
    <recommendedName>
        <fullName evidence="9">Kinesin motor domain-containing protein</fullName>
    </recommendedName>
</protein>
<feature type="region of interest" description="Disordered" evidence="8">
    <location>
        <begin position="1245"/>
        <end position="1337"/>
    </location>
</feature>
<dbReference type="EMBL" id="BACD03000053">
    <property type="protein sequence ID" value="GAO51837.1"/>
    <property type="molecule type" value="Genomic_DNA"/>
</dbReference>
<dbReference type="GO" id="GO:0005737">
    <property type="term" value="C:cytoplasm"/>
    <property type="evidence" value="ECO:0007669"/>
    <property type="project" value="UniProtKB-SubCell"/>
</dbReference>
<comment type="caution">
    <text evidence="10">The sequence shown here is derived from an EMBL/GenBank/DDBJ whole genome shotgun (WGS) entry which is preliminary data.</text>
</comment>
<dbReference type="GO" id="GO:0051231">
    <property type="term" value="P:spindle elongation"/>
    <property type="evidence" value="ECO:0007669"/>
    <property type="project" value="TreeGrafter"/>
</dbReference>
<feature type="region of interest" description="Disordered" evidence="8">
    <location>
        <begin position="125"/>
        <end position="150"/>
    </location>
</feature>
<dbReference type="InterPro" id="IPR027640">
    <property type="entry name" value="Kinesin-like_fam"/>
</dbReference>
<name>A0A0E9NPM8_SAICN</name>
<keyword evidence="4 6" id="KW-0067">ATP-binding</keyword>
<dbReference type="GO" id="GO:0003777">
    <property type="term" value="F:microtubule motor activity"/>
    <property type="evidence" value="ECO:0007669"/>
    <property type="project" value="InterPro"/>
</dbReference>
<dbReference type="PANTHER" id="PTHR47969">
    <property type="entry name" value="CHROMOSOME-ASSOCIATED KINESIN KIF4A-RELATED"/>
    <property type="match status" value="1"/>
</dbReference>
<dbReference type="InterPro" id="IPR027417">
    <property type="entry name" value="P-loop_NTPase"/>
</dbReference>
<keyword evidence="6" id="KW-0505">Motor protein</keyword>
<dbReference type="InterPro" id="IPR001752">
    <property type="entry name" value="Kinesin_motor_dom"/>
</dbReference>
<dbReference type="Gene3D" id="1.10.287.1490">
    <property type="match status" value="1"/>
</dbReference>
<comment type="similarity">
    <text evidence="6">Belongs to the TRAFAC class myosin-kinesin ATPase superfamily. Kinesin family.</text>
</comment>
<feature type="compositionally biased region" description="Low complexity" evidence="8">
    <location>
        <begin position="1273"/>
        <end position="1288"/>
    </location>
</feature>
<reference evidence="10 11" key="3">
    <citation type="journal article" date="2015" name="Genome Announc.">
        <title>Draft Genome Sequence of the Archiascomycetous Yeast Saitoella complicata.</title>
        <authorList>
            <person name="Yamauchi K."/>
            <person name="Kondo S."/>
            <person name="Hamamoto M."/>
            <person name="Takahashi Y."/>
            <person name="Ogura Y."/>
            <person name="Hayashi T."/>
            <person name="Nishida H."/>
        </authorList>
    </citation>
    <scope>NUCLEOTIDE SEQUENCE [LARGE SCALE GENOMIC DNA]</scope>
    <source>
        <strain evidence="10 11">NRRL Y-17804</strain>
    </source>
</reference>
<dbReference type="GO" id="GO:0007018">
    <property type="term" value="P:microtubule-based movement"/>
    <property type="evidence" value="ECO:0007669"/>
    <property type="project" value="InterPro"/>
</dbReference>
<feature type="compositionally biased region" description="Polar residues" evidence="8">
    <location>
        <begin position="235"/>
        <end position="267"/>
    </location>
</feature>
<sequence length="1465" mass="160726">MLGGGCRRYRENLARSERENDGRAPLTLDDKQQRPMHPSTPQTDRLTSDGGAAAQLAPPLPSFSTPFSHRPLSSTSPSLDSQSNNNDKKTVPVQVAIRVRDLLDQDAAHIPTRFLKSCVECHSPTTLSLPSTGPSSSTPAPTSTGGTRKSYTFDHVFPPPTTQSQIYTFLAPGIEAFVQGYNVSILAYGQSGAGKSYTMGTSSESLASEGMGVIPRAAQHLFEVLPRGGGGESRPGTQTGMRTPQPSRLSMPPSTSSPRPGSALSLLSNATNKGEGWELSVSYLEIYNETIHDLLSPSSSSSIAISTSATGVIQVTGLERVPVTSAREILEVLERGSKVRQTGETGQNEKSSRSHAVFTLWLTQRRPRTTTPPPPLTEGGAGPGMVTVVSKINFVDLAGSERLKNTGAVGGRAKEGIAINQGLASLGKVISQLSSVHPTPSVSGGASIGVRHISYRDSKLTRLLQDSLGGTALTYMIACINPAEYHLGETLNTIGYAQRARKVRGRPVVGEIGEEGWGVEELRGEVERLRTSLKGMQLHDAKVKGVEGERRTPESVTSVGLRGQYESLIAEYEETIRKLEDSLSTTRIDLSTTESHLLDRDQKLAYSESLNLTLQQRLAKLMERESATEAYLQDLEEKLEGEVSAGDETSALVQNLRGEMGRLRREGQAAEAYIADLEERLARADADVEGLTAHVERLENEMECDRRDARLDSLLKELDEFNSTGMNGEKLDAAEQIAKLEDDLSVLQSSHETALTDLDDIKRKHEETLREYADINDRLSEALSLNAFAMANPTPAHSAATATTTTTALIASTKDKSGMDIDLKGTAGTSHQPLFSPPTSLSLSQELQLAGESLSTTSDSAHTNIHITTNNLTMEELERILKRKEEGCERLRREMEVVRMREGYSAAEESVVFDAEREGAGAGVERPGPTRADTSVSVYQTAGNTPLGTHLPLSNLPLVDEPSAGTTLRSEELDDTPRTGFSTLNNALISVAKPVRLSREVSTEEFHGDDARRQLYENIIRQLHDQLQEAVQRAAERDELVVKFEGMEREMEMMRGGRVATDGNVSVEGDDSFRTASEGPKSDGTDTTRGQDLRLKIKRLEQELQETHHSWSQTLEQERSEANSHLARLRGQLSSTEIIIKAHLDRISSLEDELQSSHRENEHHKANTLELQSLISSLEDKIMLVQRDREEVGEKLADVANVLEGMQREYAATLLRAEETSAAAEGHRRKVGALEAEVRALRVDRDSNGAYETEASGTKGRYPTGYNPDRRPSASSVNSSPSNGNGRRTTLSLHTPPPSMQFPIPMNQLPPLPASPSPNGTGRASKLRESVVSNASSRIGEYTELEEKLDRQEAEVRRLEDQLRQERKLISALEDSLTETERLVRSLRTDMKKIETEKQLLQSQVGAMQATIDDMREETASYRYSQQEFEQERVNRARAEEAKRALEERMMALSQKRKSKFLGCF</sequence>
<dbReference type="SUPFAM" id="SSF52540">
    <property type="entry name" value="P-loop containing nucleoside triphosphate hydrolases"/>
    <property type="match status" value="1"/>
</dbReference>
<dbReference type="Gene3D" id="3.40.850.10">
    <property type="entry name" value="Kinesin motor domain"/>
    <property type="match status" value="1"/>
</dbReference>
<dbReference type="Gene3D" id="1.20.1170.10">
    <property type="match status" value="1"/>
</dbReference>
<dbReference type="SMART" id="SM00129">
    <property type="entry name" value="KISc"/>
    <property type="match status" value="1"/>
</dbReference>
<gene>
    <name evidence="10" type="ORF">G7K_5928-t1</name>
</gene>
<feature type="compositionally biased region" description="Basic and acidic residues" evidence="8">
    <location>
        <begin position="1080"/>
        <end position="1092"/>
    </location>
</feature>
<dbReference type="GO" id="GO:0007052">
    <property type="term" value="P:mitotic spindle organization"/>
    <property type="evidence" value="ECO:0007669"/>
    <property type="project" value="TreeGrafter"/>
</dbReference>
<evidence type="ECO:0000313" key="11">
    <source>
        <dbReference type="Proteomes" id="UP000033140"/>
    </source>
</evidence>
<evidence type="ECO:0000256" key="1">
    <source>
        <dbReference type="ARBA" id="ARBA00004496"/>
    </source>
</evidence>
<dbReference type="PROSITE" id="PS00411">
    <property type="entry name" value="KINESIN_MOTOR_1"/>
    <property type="match status" value="1"/>
</dbReference>
<feature type="coiled-coil region" evidence="7">
    <location>
        <begin position="1342"/>
        <end position="1456"/>
    </location>
</feature>
<dbReference type="GO" id="GO:0005524">
    <property type="term" value="F:ATP binding"/>
    <property type="evidence" value="ECO:0007669"/>
    <property type="project" value="UniProtKB-UniRule"/>
</dbReference>
<organism evidence="10 11">
    <name type="scientific">Saitoella complicata (strain BCRC 22490 / CBS 7301 / JCM 7358 / NBRC 10748 / NRRL Y-17804)</name>
    <dbReference type="NCBI Taxonomy" id="698492"/>
    <lineage>
        <taxon>Eukaryota</taxon>
        <taxon>Fungi</taxon>
        <taxon>Dikarya</taxon>
        <taxon>Ascomycota</taxon>
        <taxon>Taphrinomycotina</taxon>
        <taxon>Taphrinomycotina incertae sedis</taxon>
        <taxon>Saitoella</taxon>
    </lineage>
</organism>
<comment type="subcellular location">
    <subcellularLocation>
        <location evidence="1">Cytoplasm</location>
    </subcellularLocation>
</comment>
<keyword evidence="3 6" id="KW-0547">Nucleotide-binding</keyword>
<keyword evidence="11" id="KW-1185">Reference proteome</keyword>
<dbReference type="Proteomes" id="UP000033140">
    <property type="component" value="Unassembled WGS sequence"/>
</dbReference>
<evidence type="ECO:0000256" key="2">
    <source>
        <dbReference type="ARBA" id="ARBA00022490"/>
    </source>
</evidence>
<dbReference type="GO" id="GO:0005875">
    <property type="term" value="C:microtubule associated complex"/>
    <property type="evidence" value="ECO:0007669"/>
    <property type="project" value="TreeGrafter"/>
</dbReference>
<dbReference type="PANTHER" id="PTHR47969:SF15">
    <property type="entry name" value="CHROMOSOME-ASSOCIATED KINESIN KIF4A-RELATED"/>
    <property type="match status" value="1"/>
</dbReference>
<dbReference type="OMA" id="YEQHETL"/>
<feature type="compositionally biased region" description="Low complexity" evidence="8">
    <location>
        <begin position="71"/>
        <end position="83"/>
    </location>
</feature>
<feature type="coiled-coil region" evidence="7">
    <location>
        <begin position="519"/>
        <end position="589"/>
    </location>
</feature>
<evidence type="ECO:0000256" key="7">
    <source>
        <dbReference type="SAM" id="Coils"/>
    </source>
</evidence>
<evidence type="ECO:0000256" key="8">
    <source>
        <dbReference type="SAM" id="MobiDB-lite"/>
    </source>
</evidence>
<evidence type="ECO:0000256" key="5">
    <source>
        <dbReference type="ARBA" id="ARBA00023054"/>
    </source>
</evidence>
<evidence type="ECO:0000256" key="3">
    <source>
        <dbReference type="ARBA" id="ARBA00022741"/>
    </source>
</evidence>